<dbReference type="AlphaFoldDB" id="A0A2W5T7K1"/>
<organism evidence="1 2">
    <name type="scientific">Archangium gephyra</name>
    <dbReference type="NCBI Taxonomy" id="48"/>
    <lineage>
        <taxon>Bacteria</taxon>
        <taxon>Pseudomonadati</taxon>
        <taxon>Myxococcota</taxon>
        <taxon>Myxococcia</taxon>
        <taxon>Myxococcales</taxon>
        <taxon>Cystobacterineae</taxon>
        <taxon>Archangiaceae</taxon>
        <taxon>Archangium</taxon>
    </lineage>
</organism>
<name>A0A2W5T7K1_9BACT</name>
<comment type="caution">
    <text evidence="1">The sequence shown here is derived from an EMBL/GenBank/DDBJ whole genome shotgun (WGS) entry which is preliminary data.</text>
</comment>
<protein>
    <submittedName>
        <fullName evidence="1">Uncharacterized protein</fullName>
    </submittedName>
</protein>
<reference evidence="1 2" key="1">
    <citation type="submission" date="2017-08" db="EMBL/GenBank/DDBJ databases">
        <title>Infants hospitalized years apart are colonized by the same room-sourced microbial strains.</title>
        <authorList>
            <person name="Brooks B."/>
            <person name="Olm M.R."/>
            <person name="Firek B.A."/>
            <person name="Baker R."/>
            <person name="Thomas B.C."/>
            <person name="Morowitz M.J."/>
            <person name="Banfield J.F."/>
        </authorList>
    </citation>
    <scope>NUCLEOTIDE SEQUENCE [LARGE SCALE GENOMIC DNA]</scope>
    <source>
        <strain evidence="1">S2_003_000_R2_14</strain>
    </source>
</reference>
<accession>A0A2W5T7K1</accession>
<gene>
    <name evidence="1" type="ORF">DI536_17800</name>
</gene>
<evidence type="ECO:0000313" key="1">
    <source>
        <dbReference type="EMBL" id="PZR11480.1"/>
    </source>
</evidence>
<evidence type="ECO:0000313" key="2">
    <source>
        <dbReference type="Proteomes" id="UP000249061"/>
    </source>
</evidence>
<sequence length="92" mass="10092">MPITRGKQSQVVALETAQSNAAEAVPQELAASPLYGVAMLKIAVELKKADARPVDELIKGVLTKMRLDEAEFRRFLESHGGLLRAVAQKRYT</sequence>
<proteinExistence type="predicted"/>
<dbReference type="Proteomes" id="UP000249061">
    <property type="component" value="Unassembled WGS sequence"/>
</dbReference>
<dbReference type="EMBL" id="QFQP01000014">
    <property type="protein sequence ID" value="PZR11480.1"/>
    <property type="molecule type" value="Genomic_DNA"/>
</dbReference>